<accession>A0A1S1YXT4</accession>
<reference evidence="3 4" key="1">
    <citation type="journal article" date="2012" name="Int. J. Syst. Evol. Microbiol.">
        <title>Flammeovirga pacifica sp. nov., isolated from deep-sea sediment.</title>
        <authorList>
            <person name="Xu H."/>
            <person name="Fu Y."/>
            <person name="Yang N."/>
            <person name="Ding Z."/>
            <person name="Lai Q."/>
            <person name="Zeng R."/>
        </authorList>
    </citation>
    <scope>NUCLEOTIDE SEQUENCE [LARGE SCALE GENOMIC DNA]</scope>
    <source>
        <strain evidence="4">DSM 24597 / LMG 26175 / WPAGA1</strain>
    </source>
</reference>
<comment type="similarity">
    <text evidence="1 2">Belongs to the UPF0102 family.</text>
</comment>
<dbReference type="RefSeq" id="WP_044219278.1">
    <property type="nucleotide sequence ID" value="NZ_JRYR02000001.1"/>
</dbReference>
<dbReference type="OrthoDB" id="9802516at2"/>
<comment type="caution">
    <text evidence="3">The sequence shown here is derived from an EMBL/GenBank/DDBJ whole genome shotgun (WGS) entry which is preliminary data.</text>
</comment>
<dbReference type="InterPro" id="IPR011856">
    <property type="entry name" value="tRNA_endonuc-like_dom_sf"/>
</dbReference>
<sequence>MTSNKTPKQQLGTKGENIACDYLETKGYTILRKNYKAGYHEIDIICQKNRFLVFIEVKTRSSVSFGMPEQHLSKQQEKNITNAAIRFTDSQKFDQLPLVRYDIISIVFQGLEYKLSHFQDAFH</sequence>
<dbReference type="CDD" id="cd20736">
    <property type="entry name" value="PoNe_Nuclease"/>
    <property type="match status" value="1"/>
</dbReference>
<evidence type="ECO:0000313" key="4">
    <source>
        <dbReference type="Proteomes" id="UP000179797"/>
    </source>
</evidence>
<proteinExistence type="inferred from homology"/>
<dbReference type="AlphaFoldDB" id="A0A1S1YXT4"/>
<dbReference type="PANTHER" id="PTHR34039:SF1">
    <property type="entry name" value="UPF0102 PROTEIN YRAN"/>
    <property type="match status" value="1"/>
</dbReference>
<evidence type="ECO:0000256" key="2">
    <source>
        <dbReference type="HAMAP-Rule" id="MF_00048"/>
    </source>
</evidence>
<protein>
    <recommendedName>
        <fullName evidence="2">UPF0102 protein NH26_05360</fullName>
    </recommendedName>
</protein>
<dbReference type="Pfam" id="PF02021">
    <property type="entry name" value="UPF0102"/>
    <property type="match status" value="1"/>
</dbReference>
<name>A0A1S1YXT4_FLAPC</name>
<dbReference type="PANTHER" id="PTHR34039">
    <property type="entry name" value="UPF0102 PROTEIN YRAN"/>
    <property type="match status" value="1"/>
</dbReference>
<dbReference type="EMBL" id="JRYR02000001">
    <property type="protein sequence ID" value="OHX65817.1"/>
    <property type="molecule type" value="Genomic_DNA"/>
</dbReference>
<evidence type="ECO:0000256" key="1">
    <source>
        <dbReference type="ARBA" id="ARBA00006738"/>
    </source>
</evidence>
<dbReference type="InterPro" id="IPR011335">
    <property type="entry name" value="Restrct_endonuc-II-like"/>
</dbReference>
<dbReference type="HAMAP" id="MF_00048">
    <property type="entry name" value="UPF0102"/>
    <property type="match status" value="1"/>
</dbReference>
<keyword evidence="4" id="KW-1185">Reference proteome</keyword>
<dbReference type="InterPro" id="IPR003509">
    <property type="entry name" value="UPF0102_YraN-like"/>
</dbReference>
<dbReference type="GO" id="GO:0003676">
    <property type="term" value="F:nucleic acid binding"/>
    <property type="evidence" value="ECO:0007669"/>
    <property type="project" value="InterPro"/>
</dbReference>
<dbReference type="SUPFAM" id="SSF52980">
    <property type="entry name" value="Restriction endonuclease-like"/>
    <property type="match status" value="1"/>
</dbReference>
<gene>
    <name evidence="3" type="ORF">NH26_05360</name>
</gene>
<evidence type="ECO:0000313" key="3">
    <source>
        <dbReference type="EMBL" id="OHX65817.1"/>
    </source>
</evidence>
<dbReference type="STRING" id="915059.NH26_05360"/>
<organism evidence="3 4">
    <name type="scientific">Flammeovirga pacifica</name>
    <dbReference type="NCBI Taxonomy" id="915059"/>
    <lineage>
        <taxon>Bacteria</taxon>
        <taxon>Pseudomonadati</taxon>
        <taxon>Bacteroidota</taxon>
        <taxon>Cytophagia</taxon>
        <taxon>Cytophagales</taxon>
        <taxon>Flammeovirgaceae</taxon>
        <taxon>Flammeovirga</taxon>
    </lineage>
</organism>
<dbReference type="Proteomes" id="UP000179797">
    <property type="component" value="Unassembled WGS sequence"/>
</dbReference>
<dbReference type="Gene3D" id="3.40.1350.10">
    <property type="match status" value="1"/>
</dbReference>